<sequence>MDPPHAVARGAERPDGAAREHAVATGLAVSRGASGRYGTAAEPGHHAQGPEDDGLDRDDQGSRQEDGGVDVGHARHNDDDDGDDYGCYQGGRRASASASASRDGQLGRRDLDDVDDDDAAGGGRSPLAVKRNVQLGRRTAGARGVGDKVRRKTVRKISSWVQCGSSDDELLF</sequence>
<feature type="compositionally biased region" description="Basic and acidic residues" evidence="1">
    <location>
        <begin position="57"/>
        <end position="78"/>
    </location>
</feature>
<evidence type="ECO:0000256" key="1">
    <source>
        <dbReference type="SAM" id="MobiDB-lite"/>
    </source>
</evidence>
<feature type="region of interest" description="Disordered" evidence="1">
    <location>
        <begin position="1"/>
        <end position="133"/>
    </location>
</feature>
<name>A0A9P1HBX2_9PEZI</name>
<dbReference type="Proteomes" id="UP000838763">
    <property type="component" value="Unassembled WGS sequence"/>
</dbReference>
<gene>
    <name evidence="2" type="ORF">PPNO1_LOCUS9041</name>
</gene>
<organism evidence="2 3">
    <name type="scientific">Parascedosporium putredinis</name>
    <dbReference type="NCBI Taxonomy" id="1442378"/>
    <lineage>
        <taxon>Eukaryota</taxon>
        <taxon>Fungi</taxon>
        <taxon>Dikarya</taxon>
        <taxon>Ascomycota</taxon>
        <taxon>Pezizomycotina</taxon>
        <taxon>Sordariomycetes</taxon>
        <taxon>Hypocreomycetidae</taxon>
        <taxon>Microascales</taxon>
        <taxon>Microascaceae</taxon>
        <taxon>Parascedosporium</taxon>
    </lineage>
</organism>
<feature type="compositionally biased region" description="Low complexity" evidence="1">
    <location>
        <begin position="85"/>
        <end position="104"/>
    </location>
</feature>
<proteinExistence type="predicted"/>
<protein>
    <submittedName>
        <fullName evidence="2">Uncharacterized protein</fullName>
    </submittedName>
</protein>
<dbReference type="AlphaFoldDB" id="A0A9P1HBX2"/>
<accession>A0A9P1HBX2</accession>
<dbReference type="EMBL" id="CALLCH030000020">
    <property type="protein sequence ID" value="CAI4219481.1"/>
    <property type="molecule type" value="Genomic_DNA"/>
</dbReference>
<comment type="caution">
    <text evidence="2">The sequence shown here is derived from an EMBL/GenBank/DDBJ whole genome shotgun (WGS) entry which is preliminary data.</text>
</comment>
<evidence type="ECO:0000313" key="3">
    <source>
        <dbReference type="Proteomes" id="UP000838763"/>
    </source>
</evidence>
<feature type="compositionally biased region" description="Basic and acidic residues" evidence="1">
    <location>
        <begin position="10"/>
        <end position="22"/>
    </location>
</feature>
<evidence type="ECO:0000313" key="2">
    <source>
        <dbReference type="EMBL" id="CAI4219481.1"/>
    </source>
</evidence>
<keyword evidence="3" id="KW-1185">Reference proteome</keyword>
<reference evidence="2" key="1">
    <citation type="submission" date="2022-11" db="EMBL/GenBank/DDBJ databases">
        <authorList>
            <person name="Scott C."/>
            <person name="Bruce N."/>
        </authorList>
    </citation>
    <scope>NUCLEOTIDE SEQUENCE</scope>
</reference>